<proteinExistence type="predicted"/>
<protein>
    <submittedName>
        <fullName evidence="2">Uncharacterized protein</fullName>
    </submittedName>
</protein>
<feature type="region of interest" description="Disordered" evidence="1">
    <location>
        <begin position="187"/>
        <end position="311"/>
    </location>
</feature>
<feature type="compositionally biased region" description="Polar residues" evidence="1">
    <location>
        <begin position="232"/>
        <end position="244"/>
    </location>
</feature>
<dbReference type="Proteomes" id="UP000293823">
    <property type="component" value="Unassembled WGS sequence"/>
</dbReference>
<dbReference type="AlphaFoldDB" id="A0A4V1X7S5"/>
<comment type="caution">
    <text evidence="2">The sequence shown here is derived from an EMBL/GenBank/DDBJ whole genome shotgun (WGS) entry which is preliminary data.</text>
</comment>
<feature type="region of interest" description="Disordered" evidence="1">
    <location>
        <begin position="1"/>
        <end position="103"/>
    </location>
</feature>
<dbReference type="OrthoDB" id="5430111at2759"/>
<evidence type="ECO:0000256" key="1">
    <source>
        <dbReference type="SAM" id="MobiDB-lite"/>
    </source>
</evidence>
<dbReference type="EMBL" id="PEJP01000008">
    <property type="protein sequence ID" value="RYO71008.1"/>
    <property type="molecule type" value="Genomic_DNA"/>
</dbReference>
<gene>
    <name evidence="2" type="ORF">AA0113_g2673</name>
</gene>
<organism evidence="2 3">
    <name type="scientific">Alternaria arborescens</name>
    <dbReference type="NCBI Taxonomy" id="156630"/>
    <lineage>
        <taxon>Eukaryota</taxon>
        <taxon>Fungi</taxon>
        <taxon>Dikarya</taxon>
        <taxon>Ascomycota</taxon>
        <taxon>Pezizomycotina</taxon>
        <taxon>Dothideomycetes</taxon>
        <taxon>Pleosporomycetidae</taxon>
        <taxon>Pleosporales</taxon>
        <taxon>Pleosporineae</taxon>
        <taxon>Pleosporaceae</taxon>
        <taxon>Alternaria</taxon>
        <taxon>Alternaria sect. Alternaria</taxon>
    </lineage>
</organism>
<feature type="compositionally biased region" description="Polar residues" evidence="1">
    <location>
        <begin position="506"/>
        <end position="521"/>
    </location>
</feature>
<feature type="compositionally biased region" description="Basic and acidic residues" evidence="1">
    <location>
        <begin position="18"/>
        <end position="42"/>
    </location>
</feature>
<name>A0A4V1X7S5_9PLEO</name>
<evidence type="ECO:0000313" key="2">
    <source>
        <dbReference type="EMBL" id="RYO71008.1"/>
    </source>
</evidence>
<evidence type="ECO:0000313" key="3">
    <source>
        <dbReference type="Proteomes" id="UP000293823"/>
    </source>
</evidence>
<keyword evidence="3" id="KW-1185">Reference proteome</keyword>
<feature type="compositionally biased region" description="Basic and acidic residues" evidence="1">
    <location>
        <begin position="83"/>
        <end position="98"/>
    </location>
</feature>
<accession>A0A4V1X7S5</accession>
<reference evidence="3" key="1">
    <citation type="journal article" date="2019" name="bioRxiv">
        <title>Genomics, evolutionary history and diagnostics of the Alternaria alternata species group including apple and Asian pear pathotypes.</title>
        <authorList>
            <person name="Armitage A.D."/>
            <person name="Cockerton H.M."/>
            <person name="Sreenivasaprasad S."/>
            <person name="Woodhall J.W."/>
            <person name="Lane C.R."/>
            <person name="Harrison R.J."/>
            <person name="Clarkson J.P."/>
        </authorList>
    </citation>
    <scope>NUCLEOTIDE SEQUENCE [LARGE SCALE GENOMIC DNA]</scope>
    <source>
        <strain evidence="3">RGR 97.0016</strain>
    </source>
</reference>
<sequence length="521" mass="57837">MAGGNAVRSSAVTAPERANIDEGQKYASDSHRTNENLEDSREPSVVPDETIDRRGSSDTKGAVNIEKVVFRTPDENSGNSQEPVKRPHLPEVPKKDRGANLPSDIDLENFADLKKSGWTPPTSTISVSSYDLRNRTQSKLVYDVKYHPMDDTIRPSQAAKRRTAHGEVPILDFDDASDAFTLTDTAASIGESSDTRSEDYEEAPMQSKQAKRRKQTKLRPLPAEGTRRSTRKVSNQKTSYNMNIHPQDKYLVISSDDDDKQTPSNKRREITRKHPNADDSSVPDIRMAKKPRVSYQDRSRRTDLGTSESLDFSGVPIMHSVETGGATKHTIDTTTSSHSSLVNSLPDHCIRRREGMDVWHYPPGKRYLNHGRDYWPTLPDQAFEIFHEKLEDQLAREAMEASPPNYEHDNKENMSNAGLEPGSDDYGGMSIMPSAQYLQSSDEQQLADHRALVSEALYSDTAPQSYGLDGSHGTCEVQKDGLVEYMDILISGGHLPPGPAHAEAQAETQDSVLDSDSASEI</sequence>
<feature type="region of interest" description="Disordered" evidence="1">
    <location>
        <begin position="494"/>
        <end position="521"/>
    </location>
</feature>